<keyword evidence="1" id="KW-0472">Membrane</keyword>
<reference evidence="2" key="1">
    <citation type="submission" date="2018-10" db="EMBL/GenBank/DDBJ databases">
        <authorList>
            <consortium name="NARMS: The National Antimicrobial Resistance Monitoring System"/>
        </authorList>
    </citation>
    <scope>NUCLEOTIDE SEQUENCE [LARGE SCALE GENOMIC DNA]</scope>
    <source>
        <strain evidence="2">CVM N17EC0388</strain>
    </source>
</reference>
<organism evidence="2">
    <name type="scientific">Escherichia coli</name>
    <dbReference type="NCBI Taxonomy" id="562"/>
    <lineage>
        <taxon>Bacteria</taxon>
        <taxon>Pseudomonadati</taxon>
        <taxon>Pseudomonadota</taxon>
        <taxon>Gammaproteobacteria</taxon>
        <taxon>Enterobacterales</taxon>
        <taxon>Enterobacteriaceae</taxon>
        <taxon>Escherichia</taxon>
    </lineage>
</organism>
<evidence type="ECO:0000313" key="2">
    <source>
        <dbReference type="EMBL" id="MHO04581.1"/>
    </source>
</evidence>
<feature type="transmembrane region" description="Helical" evidence="1">
    <location>
        <begin position="208"/>
        <end position="231"/>
    </location>
</feature>
<keyword evidence="1" id="KW-1133">Transmembrane helix</keyword>
<evidence type="ECO:0000256" key="1">
    <source>
        <dbReference type="SAM" id="Phobius"/>
    </source>
</evidence>
<keyword evidence="1" id="KW-0812">Transmembrane</keyword>
<proteinExistence type="predicted"/>
<protein>
    <submittedName>
        <fullName evidence="2">Uncharacterized protein</fullName>
    </submittedName>
</protein>
<dbReference type="EMBL" id="RNRV01000013">
    <property type="protein sequence ID" value="MHO04581.1"/>
    <property type="molecule type" value="Genomic_DNA"/>
</dbReference>
<accession>A0A3L0X137</accession>
<dbReference type="AlphaFoldDB" id="A0A3L0X137"/>
<gene>
    <name evidence="2" type="ORF">D9F05_09375</name>
</gene>
<name>A0A3L0X137_ECOLX</name>
<sequence>MIMDIQERISEHHQKKIEALGRLKAFLLKSGDSPRSSVKGEALVQYALEEVFDLMEALEEFHSQVLEEEQFFQATTFELVKKLEEISGTIHSSLSEQSEGLAKERKATEADREKLLKLYRDLWSCVESLSKQTEKNLTEKATAAEESIKRVGDEVISSMLEQMARQHNQILQPVSELLEGAVQKASVESSLQLNESIETKINQVAKAIFVRTLLAGFVGGGVMTAIFLALFSR</sequence>
<comment type="caution">
    <text evidence="2">The sequence shown here is derived from an EMBL/GenBank/DDBJ whole genome shotgun (WGS) entry which is preliminary data.</text>
</comment>